<keyword evidence="3" id="KW-1185">Reference proteome</keyword>
<proteinExistence type="predicted"/>
<feature type="compositionally biased region" description="Polar residues" evidence="1">
    <location>
        <begin position="42"/>
        <end position="53"/>
    </location>
</feature>
<dbReference type="OrthoDB" id="2020640at2759"/>
<organism evidence="2 3">
    <name type="scientific">Adiantum capillus-veneris</name>
    <name type="common">Maidenhair fern</name>
    <dbReference type="NCBI Taxonomy" id="13818"/>
    <lineage>
        <taxon>Eukaryota</taxon>
        <taxon>Viridiplantae</taxon>
        <taxon>Streptophyta</taxon>
        <taxon>Embryophyta</taxon>
        <taxon>Tracheophyta</taxon>
        <taxon>Polypodiopsida</taxon>
        <taxon>Polypodiidae</taxon>
        <taxon>Polypodiales</taxon>
        <taxon>Pteridineae</taxon>
        <taxon>Pteridaceae</taxon>
        <taxon>Vittarioideae</taxon>
        <taxon>Adiantum</taxon>
    </lineage>
</organism>
<protein>
    <submittedName>
        <fullName evidence="2">Uncharacterized protein</fullName>
    </submittedName>
</protein>
<evidence type="ECO:0000313" key="3">
    <source>
        <dbReference type="Proteomes" id="UP000886520"/>
    </source>
</evidence>
<feature type="region of interest" description="Disordered" evidence="1">
    <location>
        <begin position="34"/>
        <end position="57"/>
    </location>
</feature>
<reference evidence="2" key="1">
    <citation type="submission" date="2021-01" db="EMBL/GenBank/DDBJ databases">
        <title>Adiantum capillus-veneris genome.</title>
        <authorList>
            <person name="Fang Y."/>
            <person name="Liao Q."/>
        </authorList>
    </citation>
    <scope>NUCLEOTIDE SEQUENCE</scope>
    <source>
        <strain evidence="2">H3</strain>
        <tissue evidence="2">Leaf</tissue>
    </source>
</reference>
<feature type="non-terminal residue" evidence="2">
    <location>
        <position position="72"/>
    </location>
</feature>
<name>A0A9D4UK76_ADICA</name>
<gene>
    <name evidence="2" type="ORF">GOP47_0015543</name>
</gene>
<evidence type="ECO:0000256" key="1">
    <source>
        <dbReference type="SAM" id="MobiDB-lite"/>
    </source>
</evidence>
<accession>A0A9D4UK76</accession>
<sequence length="72" mass="8100">MIRQTGSRSPALSSENGLLFSDILMHRQMRDKSRSMLAASAGQHTVKNGCKSSDNTREDAIFTQIKHKQEEH</sequence>
<comment type="caution">
    <text evidence="2">The sequence shown here is derived from an EMBL/GenBank/DDBJ whole genome shotgun (WGS) entry which is preliminary data.</text>
</comment>
<evidence type="ECO:0000313" key="2">
    <source>
        <dbReference type="EMBL" id="KAI5069242.1"/>
    </source>
</evidence>
<dbReference type="AlphaFoldDB" id="A0A9D4UK76"/>
<dbReference type="EMBL" id="JABFUD020000015">
    <property type="protein sequence ID" value="KAI5069242.1"/>
    <property type="molecule type" value="Genomic_DNA"/>
</dbReference>
<dbReference type="Proteomes" id="UP000886520">
    <property type="component" value="Chromosome 15"/>
</dbReference>